<gene>
    <name evidence="1" type="ORF">AVEN_209026_1</name>
</gene>
<comment type="caution">
    <text evidence="1">The sequence shown here is derived from an EMBL/GenBank/DDBJ whole genome shotgun (WGS) entry which is preliminary data.</text>
</comment>
<evidence type="ECO:0000313" key="2">
    <source>
        <dbReference type="Proteomes" id="UP000499080"/>
    </source>
</evidence>
<proteinExistence type="predicted"/>
<protein>
    <submittedName>
        <fullName evidence="1">Uncharacterized protein</fullName>
    </submittedName>
</protein>
<name>A0A4Y2J586_ARAVE</name>
<dbReference type="EMBL" id="BGPR01003231">
    <property type="protein sequence ID" value="GBM85403.1"/>
    <property type="molecule type" value="Genomic_DNA"/>
</dbReference>
<organism evidence="1 2">
    <name type="scientific">Araneus ventricosus</name>
    <name type="common">Orbweaver spider</name>
    <name type="synonym">Epeira ventricosa</name>
    <dbReference type="NCBI Taxonomy" id="182803"/>
    <lineage>
        <taxon>Eukaryota</taxon>
        <taxon>Metazoa</taxon>
        <taxon>Ecdysozoa</taxon>
        <taxon>Arthropoda</taxon>
        <taxon>Chelicerata</taxon>
        <taxon>Arachnida</taxon>
        <taxon>Araneae</taxon>
        <taxon>Araneomorphae</taxon>
        <taxon>Entelegynae</taxon>
        <taxon>Araneoidea</taxon>
        <taxon>Araneidae</taxon>
        <taxon>Araneus</taxon>
    </lineage>
</organism>
<keyword evidence="2" id="KW-1185">Reference proteome</keyword>
<accession>A0A4Y2J586</accession>
<reference evidence="1 2" key="1">
    <citation type="journal article" date="2019" name="Sci. Rep.">
        <title>Orb-weaving spider Araneus ventricosus genome elucidates the spidroin gene catalogue.</title>
        <authorList>
            <person name="Kono N."/>
            <person name="Nakamura H."/>
            <person name="Ohtoshi R."/>
            <person name="Moran D.A.P."/>
            <person name="Shinohara A."/>
            <person name="Yoshida Y."/>
            <person name="Fujiwara M."/>
            <person name="Mori M."/>
            <person name="Tomita M."/>
            <person name="Arakawa K."/>
        </authorList>
    </citation>
    <scope>NUCLEOTIDE SEQUENCE [LARGE SCALE GENOMIC DNA]</scope>
</reference>
<dbReference type="Proteomes" id="UP000499080">
    <property type="component" value="Unassembled WGS sequence"/>
</dbReference>
<dbReference type="AlphaFoldDB" id="A0A4Y2J586"/>
<sequence>MLILWREREFYRCFTGMDECFTGMDECFTGMDECFTGMDECFTGMDECFTGMGECFTGMDEFDEQISPVDYANRTYCPRRFPGNGKSGKL</sequence>
<evidence type="ECO:0000313" key="1">
    <source>
        <dbReference type="EMBL" id="GBM85403.1"/>
    </source>
</evidence>